<feature type="domain" description="DNA primase/polymerase bifunctional N-terminal" evidence="1">
    <location>
        <begin position="11"/>
        <end position="183"/>
    </location>
</feature>
<name>A0A7Y4L4Q6_9ACTN</name>
<dbReference type="AlphaFoldDB" id="A0A7Y4L4Q6"/>
<reference evidence="2 5" key="2">
    <citation type="submission" date="2020-08" db="EMBL/GenBank/DDBJ databases">
        <title>Sequencing the genomes of 1000 actinobacteria strains.</title>
        <authorList>
            <person name="Klenk H.-P."/>
        </authorList>
    </citation>
    <scope>NUCLEOTIDE SEQUENCE [LARGE SCALE GENOMIC DNA]</scope>
    <source>
        <strain evidence="2 5">DSM 15626</strain>
    </source>
</reference>
<dbReference type="EMBL" id="JACHKF010000001">
    <property type="protein sequence ID" value="MBB6571703.1"/>
    <property type="molecule type" value="Genomic_DNA"/>
</dbReference>
<organism evidence="3 4">
    <name type="scientific">Kribbella sandramycini</name>
    <dbReference type="NCBI Taxonomy" id="60450"/>
    <lineage>
        <taxon>Bacteria</taxon>
        <taxon>Bacillati</taxon>
        <taxon>Actinomycetota</taxon>
        <taxon>Actinomycetes</taxon>
        <taxon>Propionibacteriales</taxon>
        <taxon>Kribbellaceae</taxon>
        <taxon>Kribbella</taxon>
    </lineage>
</organism>
<dbReference type="CDD" id="cd04859">
    <property type="entry name" value="Prim_Pol"/>
    <property type="match status" value="1"/>
</dbReference>
<dbReference type="Proteomes" id="UP000534306">
    <property type="component" value="Unassembled WGS sequence"/>
</dbReference>
<dbReference type="RefSeq" id="WP_171677591.1">
    <property type="nucleotide sequence ID" value="NZ_BAAAGT010000009.1"/>
</dbReference>
<dbReference type="SMART" id="SM00943">
    <property type="entry name" value="Prim-Pol"/>
    <property type="match status" value="1"/>
</dbReference>
<dbReference type="EMBL" id="JABJRC010000008">
    <property type="protein sequence ID" value="NOL44348.1"/>
    <property type="molecule type" value="Genomic_DNA"/>
</dbReference>
<protein>
    <submittedName>
        <fullName evidence="3">Bifunctional DNA primase/polymerase</fullName>
    </submittedName>
</protein>
<reference evidence="3 4" key="1">
    <citation type="submission" date="2020-05" db="EMBL/GenBank/DDBJ databases">
        <title>Genome sequence of Kribbella sandramycini ATCC 39419.</title>
        <authorList>
            <person name="Maclea K.S."/>
            <person name="Fair J.L."/>
        </authorList>
    </citation>
    <scope>NUCLEOTIDE SEQUENCE [LARGE SCALE GENOMIC DNA]</scope>
    <source>
        <strain evidence="3 4">ATCC 39419</strain>
    </source>
</reference>
<evidence type="ECO:0000313" key="4">
    <source>
        <dbReference type="Proteomes" id="UP000534306"/>
    </source>
</evidence>
<accession>A0A7Y4L4Q6</accession>
<comment type="caution">
    <text evidence="3">The sequence shown here is derived from an EMBL/GenBank/DDBJ whole genome shotgun (WGS) entry which is preliminary data.</text>
</comment>
<keyword evidence="4" id="KW-1185">Reference proteome</keyword>
<dbReference type="InterPro" id="IPR015330">
    <property type="entry name" value="DNA_primase/pol_bifunc_N"/>
</dbReference>
<dbReference type="Proteomes" id="UP000553957">
    <property type="component" value="Unassembled WGS sequence"/>
</dbReference>
<proteinExistence type="predicted"/>
<sequence>MSGLGRLGRSALWHAERGLAVFPLRPGTKVPVFKDEDWQQLATTDRAVITGWWSEVPYNIGLATGAAGLIVLDLDKPRTAEKAVPEQWASRGVTSGRDVLDALAFDVGQRLPKTWTVATPSGGQHLYFRQPARTPLGNSAGRLGWKVDTRGQGGYVVAAGSMVGGRRYRATVIRRPAPLPEWLTEALTPPPAPVPEPISLNARSNEAYGLAALTRHLDKLLASTEGRRNDDLNFAAYSLGQVVAIGALMPAVVRDELLSAAMRIGLARREAERTISNGMTAGIRKPHRQVS</sequence>
<dbReference type="Pfam" id="PF09250">
    <property type="entry name" value="Prim-Pol"/>
    <property type="match status" value="1"/>
</dbReference>
<gene>
    <name evidence="2" type="ORF">HNR71_007340</name>
    <name evidence="3" type="ORF">HPO96_29280</name>
</gene>
<evidence type="ECO:0000313" key="3">
    <source>
        <dbReference type="EMBL" id="NOL44348.1"/>
    </source>
</evidence>
<dbReference type="SUPFAM" id="SSF56747">
    <property type="entry name" value="Prim-pol domain"/>
    <property type="match status" value="1"/>
</dbReference>
<evidence type="ECO:0000313" key="5">
    <source>
        <dbReference type="Proteomes" id="UP000553957"/>
    </source>
</evidence>
<evidence type="ECO:0000313" key="2">
    <source>
        <dbReference type="EMBL" id="MBB6571703.1"/>
    </source>
</evidence>
<evidence type="ECO:0000259" key="1">
    <source>
        <dbReference type="SMART" id="SM00943"/>
    </source>
</evidence>